<keyword evidence="2" id="KW-1185">Reference proteome</keyword>
<sequence>MSWTRTLLQLTGSVKPVFDANYTRRVVKKFGSSITSSLSIYKTDHKNTNINQEIKQILGEVSSRMPHYDISEISSLPKIAQQFYTFSSMPTSIQIPLRYKLGTSTWVDKFIERNRSELLRVTVEDSQAYQAFIMELGAANRGQEFRLPALLEAYISLESPRPLQIRRHEHNYAISKVLEYLHQQNSYTEMQNLLGEFFSDLIELGKGLTPAEAKMYTKFIKSIKLKEEVVEALIYAFKDIPSEHLVSGGYSNLILESTSTEEELNDVIRFFNDKDVSLTGSILKHIFRVYSESDNFEATVRTFEVCNLTGIYFYDAQLMNCMIRSLLSFGFYSTSKEILASLVDLYDVKETKVTAEYYSVLRNLIDDNKLPETYLLYNLKPTPETFTPFFSYLDNYLPHSVKEIKQLVDLMLLYDQNLTPEIIRVALNALKTDESYKYWNSEDLSQLLKEMILSCENSPIIEQGIASSVSEALTSLAMHKSNVKPKFKASLHELQRICKLVPEEYRLIDKNQIRDALMNLQSSY</sequence>
<dbReference type="AlphaFoldDB" id="A0A1E4T7W5"/>
<evidence type="ECO:0000313" key="2">
    <source>
        <dbReference type="Proteomes" id="UP000094801"/>
    </source>
</evidence>
<accession>A0A1E4T7W5</accession>
<name>A0A1E4T7W5_9ASCO</name>
<organism evidence="1 2">
    <name type="scientific">[Candida] arabinofermentans NRRL YB-2248</name>
    <dbReference type="NCBI Taxonomy" id="983967"/>
    <lineage>
        <taxon>Eukaryota</taxon>
        <taxon>Fungi</taxon>
        <taxon>Dikarya</taxon>
        <taxon>Ascomycota</taxon>
        <taxon>Saccharomycotina</taxon>
        <taxon>Pichiomycetes</taxon>
        <taxon>Pichiales</taxon>
        <taxon>Pichiaceae</taxon>
        <taxon>Ogataea</taxon>
        <taxon>Ogataea/Candida clade</taxon>
    </lineage>
</organism>
<protein>
    <recommendedName>
        <fullName evidence="3">ATPase expression protein 1</fullName>
    </recommendedName>
</protein>
<evidence type="ECO:0000313" key="1">
    <source>
        <dbReference type="EMBL" id="ODV87832.1"/>
    </source>
</evidence>
<proteinExistence type="predicted"/>
<gene>
    <name evidence="1" type="ORF">CANARDRAFT_26033</name>
</gene>
<evidence type="ECO:0008006" key="3">
    <source>
        <dbReference type="Google" id="ProtNLM"/>
    </source>
</evidence>
<dbReference type="EMBL" id="KV453847">
    <property type="protein sequence ID" value="ODV87832.1"/>
    <property type="molecule type" value="Genomic_DNA"/>
</dbReference>
<dbReference type="OrthoDB" id="10472951at2759"/>
<dbReference type="Proteomes" id="UP000094801">
    <property type="component" value="Unassembled WGS sequence"/>
</dbReference>
<reference evidence="2" key="1">
    <citation type="submission" date="2016-04" db="EMBL/GenBank/DDBJ databases">
        <title>Comparative genomics of biotechnologically important yeasts.</title>
        <authorList>
            <consortium name="DOE Joint Genome Institute"/>
            <person name="Riley R."/>
            <person name="Haridas S."/>
            <person name="Wolfe K.H."/>
            <person name="Lopes M.R."/>
            <person name="Hittinger C.T."/>
            <person name="Goker M."/>
            <person name="Salamov A."/>
            <person name="Wisecaver J."/>
            <person name="Long T.M."/>
            <person name="Aerts A.L."/>
            <person name="Barry K."/>
            <person name="Choi C."/>
            <person name="Clum A."/>
            <person name="Coughlan A.Y."/>
            <person name="Deshpande S."/>
            <person name="Douglass A.P."/>
            <person name="Hanson S.J."/>
            <person name="Klenk H.-P."/>
            <person name="Labutti K."/>
            <person name="Lapidus A."/>
            <person name="Lindquist E."/>
            <person name="Lipzen A."/>
            <person name="Meier-Kolthoff J.P."/>
            <person name="Ohm R.A."/>
            <person name="Otillar R.P."/>
            <person name="Pangilinan J."/>
            <person name="Peng Y."/>
            <person name="Rokas A."/>
            <person name="Rosa C.A."/>
            <person name="Scheuner C."/>
            <person name="Sibirny A.A."/>
            <person name="Slot J.C."/>
            <person name="Stielow J.B."/>
            <person name="Sun H."/>
            <person name="Kurtzman C.P."/>
            <person name="Blackwell M."/>
            <person name="Grigoriev I.V."/>
            <person name="Jeffries T.W."/>
        </authorList>
    </citation>
    <scope>NUCLEOTIDE SEQUENCE [LARGE SCALE GENOMIC DNA]</scope>
    <source>
        <strain evidence="2">NRRL YB-2248</strain>
    </source>
</reference>